<accession>A0A7S3UUH2</accession>
<protein>
    <submittedName>
        <fullName evidence="2">Uncharacterized protein</fullName>
    </submittedName>
</protein>
<reference evidence="2" key="1">
    <citation type="submission" date="2021-01" db="EMBL/GenBank/DDBJ databases">
        <authorList>
            <person name="Corre E."/>
            <person name="Pelletier E."/>
            <person name="Niang G."/>
            <person name="Scheremetjew M."/>
            <person name="Finn R."/>
            <person name="Kale V."/>
            <person name="Holt S."/>
            <person name="Cochrane G."/>
            <person name="Meng A."/>
            <person name="Brown T."/>
            <person name="Cohen L."/>
        </authorList>
    </citation>
    <scope>NUCLEOTIDE SEQUENCE</scope>
    <source>
        <strain evidence="2">CCMP3107</strain>
    </source>
</reference>
<dbReference type="EMBL" id="HBIU01009670">
    <property type="protein sequence ID" value="CAE0625319.1"/>
    <property type="molecule type" value="Transcribed_RNA"/>
</dbReference>
<keyword evidence="1" id="KW-0732">Signal</keyword>
<gene>
    <name evidence="2" type="ORF">HAKA00212_LOCUS3988</name>
</gene>
<evidence type="ECO:0000256" key="1">
    <source>
        <dbReference type="SAM" id="SignalP"/>
    </source>
</evidence>
<dbReference type="PANTHER" id="PTHR31032:SF1">
    <property type="entry name" value="PGR5-LIKE PROTEIN 1B, CHLOROPLASTIC"/>
    <property type="match status" value="1"/>
</dbReference>
<proteinExistence type="predicted"/>
<dbReference type="GO" id="GO:0009535">
    <property type="term" value="C:chloroplast thylakoid membrane"/>
    <property type="evidence" value="ECO:0007669"/>
    <property type="project" value="InterPro"/>
</dbReference>
<sequence>MKTQGILLMLSLAGAAAFQPGARVGSMPRALKPLNMAAQEKSMNKDGLIYDPRTGRFYEKSIEEVCRDEFCTIDETTGEQVVLSVKEKERIFLDSLQAYYYDGSKVLNDDDFDQLKADLVWEGSPLATLNREETLFLNAMGAYMKGKPIISDAEFDALKAKLKEEGSMIAVATEPKCYVDTGVCKVTFVKDEVGAADPQLPVLCIGPVCVCTRESKTLVGRGRRRERKVGQPLCWRPPLLCPTIQLPQRAHIKDHHHLPTSTPFSCPWCSMLQCLLNGAAIRDCFCALLPRRRPPSSCRRAWPLCTPRPS</sequence>
<name>A0A7S3UUH2_HETAK</name>
<feature type="chain" id="PRO_5031487840" evidence="1">
    <location>
        <begin position="18"/>
        <end position="310"/>
    </location>
</feature>
<feature type="signal peptide" evidence="1">
    <location>
        <begin position="1"/>
        <end position="17"/>
    </location>
</feature>
<dbReference type="GO" id="GO:0016730">
    <property type="term" value="F:oxidoreductase activity, acting on iron-sulfur proteins as donors"/>
    <property type="evidence" value="ECO:0007669"/>
    <property type="project" value="InterPro"/>
</dbReference>
<organism evidence="2">
    <name type="scientific">Heterosigma akashiwo</name>
    <name type="common">Chromophytic alga</name>
    <name type="synonym">Heterosigma carterae</name>
    <dbReference type="NCBI Taxonomy" id="2829"/>
    <lineage>
        <taxon>Eukaryota</taxon>
        <taxon>Sar</taxon>
        <taxon>Stramenopiles</taxon>
        <taxon>Ochrophyta</taxon>
        <taxon>Raphidophyceae</taxon>
        <taxon>Chattonellales</taxon>
        <taxon>Chattonellaceae</taxon>
        <taxon>Heterosigma</taxon>
    </lineage>
</organism>
<dbReference type="AlphaFoldDB" id="A0A7S3UUH2"/>
<dbReference type="InterPro" id="IPR039987">
    <property type="entry name" value="PGRL1"/>
</dbReference>
<dbReference type="GO" id="GO:0009773">
    <property type="term" value="P:photosynthetic electron transport in photosystem I"/>
    <property type="evidence" value="ECO:0007669"/>
    <property type="project" value="InterPro"/>
</dbReference>
<dbReference type="PANTHER" id="PTHR31032">
    <property type="entry name" value="PGR5-LIKE PROTEIN 1B, CHLOROPLASTIC"/>
    <property type="match status" value="1"/>
</dbReference>
<evidence type="ECO:0000313" key="2">
    <source>
        <dbReference type="EMBL" id="CAE0625319.1"/>
    </source>
</evidence>